<dbReference type="PIRSF" id="PIRSF006078">
    <property type="entry name" value="GlxK"/>
    <property type="match status" value="1"/>
</dbReference>
<evidence type="ECO:0000256" key="1">
    <source>
        <dbReference type="ARBA" id="ARBA00006284"/>
    </source>
</evidence>
<dbReference type="InterPro" id="IPR018197">
    <property type="entry name" value="Glycerate_kinase_RE-like"/>
</dbReference>
<organism evidence="5 6">
    <name type="scientific">Listeria kieliensis</name>
    <dbReference type="NCBI Taxonomy" id="1621700"/>
    <lineage>
        <taxon>Bacteria</taxon>
        <taxon>Bacillati</taxon>
        <taxon>Bacillota</taxon>
        <taxon>Bacilli</taxon>
        <taxon>Bacillales</taxon>
        <taxon>Listeriaceae</taxon>
        <taxon>Listeria</taxon>
    </lineage>
</organism>
<protein>
    <submittedName>
        <fullName evidence="5">Glycerate kinase</fullName>
    </submittedName>
</protein>
<dbReference type="RefSeq" id="WP_115753545.1">
    <property type="nucleotide sequence ID" value="NZ_LARY01000002.1"/>
</dbReference>
<evidence type="ECO:0000256" key="3">
    <source>
        <dbReference type="ARBA" id="ARBA00022777"/>
    </source>
</evidence>
<dbReference type="NCBIfam" id="TIGR00045">
    <property type="entry name" value="glycerate kinase"/>
    <property type="match status" value="1"/>
</dbReference>
<keyword evidence="3 4" id="KW-0418">Kinase</keyword>
<dbReference type="SUPFAM" id="SSF110738">
    <property type="entry name" value="Glycerate kinase I"/>
    <property type="match status" value="1"/>
</dbReference>
<evidence type="ECO:0000313" key="5">
    <source>
        <dbReference type="EMBL" id="RDX01288.1"/>
    </source>
</evidence>
<dbReference type="Proteomes" id="UP000257055">
    <property type="component" value="Unassembled WGS sequence"/>
</dbReference>
<dbReference type="EMBL" id="LARY01000002">
    <property type="protein sequence ID" value="RDX01288.1"/>
    <property type="molecule type" value="Genomic_DNA"/>
</dbReference>
<dbReference type="InterPro" id="IPR036129">
    <property type="entry name" value="Glycerate_kinase_sf"/>
</dbReference>
<dbReference type="AlphaFoldDB" id="A0A3D8TQX7"/>
<dbReference type="InterPro" id="IPR004381">
    <property type="entry name" value="Glycerate_kinase"/>
</dbReference>
<dbReference type="Gene3D" id="3.90.1510.10">
    <property type="entry name" value="Glycerate kinase, domain 2"/>
    <property type="match status" value="1"/>
</dbReference>
<dbReference type="InterPro" id="IPR018193">
    <property type="entry name" value="Glyc_kinase_flavodox-like_fold"/>
</dbReference>
<gene>
    <name evidence="5" type="ORF">UR08_10215</name>
</gene>
<dbReference type="GO" id="GO:0008887">
    <property type="term" value="F:glycerate kinase activity"/>
    <property type="evidence" value="ECO:0007669"/>
    <property type="project" value="UniProtKB-UniRule"/>
</dbReference>
<evidence type="ECO:0000256" key="4">
    <source>
        <dbReference type="PIRNR" id="PIRNR006078"/>
    </source>
</evidence>
<reference evidence="6" key="1">
    <citation type="submission" date="2015-04" db="EMBL/GenBank/DDBJ databases">
        <authorList>
            <person name="Schardt J."/>
            <person name="Mueller-Herbst S."/>
            <person name="Scherer S."/>
            <person name="Huptas C."/>
        </authorList>
    </citation>
    <scope>NUCLEOTIDE SEQUENCE [LARGE SCALE GENOMIC DNA]</scope>
    <source>
        <strain evidence="6">Kiel-L1</strain>
    </source>
</reference>
<keyword evidence="6" id="KW-1185">Reference proteome</keyword>
<evidence type="ECO:0000256" key="2">
    <source>
        <dbReference type="ARBA" id="ARBA00022679"/>
    </source>
</evidence>
<comment type="similarity">
    <text evidence="1 4">Belongs to the glycerate kinase type-1 family.</text>
</comment>
<dbReference type="PANTHER" id="PTHR21599">
    <property type="entry name" value="GLYCERATE KINASE"/>
    <property type="match status" value="1"/>
</dbReference>
<comment type="caution">
    <text evidence="5">The sequence shown here is derived from an EMBL/GenBank/DDBJ whole genome shotgun (WGS) entry which is preliminary data.</text>
</comment>
<accession>A0A3D8TQX7</accession>
<dbReference type="Gene3D" id="3.40.50.10350">
    <property type="entry name" value="Glycerate kinase, domain 1"/>
    <property type="match status" value="1"/>
</dbReference>
<evidence type="ECO:0000313" key="6">
    <source>
        <dbReference type="Proteomes" id="UP000257055"/>
    </source>
</evidence>
<dbReference type="GO" id="GO:0031388">
    <property type="term" value="P:organic acid phosphorylation"/>
    <property type="evidence" value="ECO:0007669"/>
    <property type="project" value="UniProtKB-UniRule"/>
</dbReference>
<dbReference type="Pfam" id="PF02595">
    <property type="entry name" value="Gly_kinase"/>
    <property type="match status" value="1"/>
</dbReference>
<dbReference type="PANTHER" id="PTHR21599:SF0">
    <property type="entry name" value="GLYCERATE KINASE"/>
    <property type="match status" value="1"/>
</dbReference>
<keyword evidence="2 4" id="KW-0808">Transferase</keyword>
<name>A0A3D8TQX7_9LIST</name>
<sequence>MKFVIAPDSFKETLSAEKAAIAIQKGFLRVFPEAEYQLLPVGDGGEGTLDVIAKIRQAERQVVSVTGPLLKSIVAPIAFIDERKTAFIEMAEICGLQLVPEDKRDPLAISTRGVGEMINYAMEQGAEEIVIGVGGTASNDGGIGMAAGLGYVFLNEAGEMVTPVGENLAQIHTIKKEGVRPQLAKTKIRVITDVTNPLVGVNGATFIFGAQKGLSEAKMPQVDEMMAAFYDRFFGIPEVPGSGAGGGMGAGLLQFASAELTLGIDYVIEELQLKEACADADFVIVGEGRMDGQTSSGKAPLGVARAVAGRVPVIAICGSVTMDSEHLYEQGITAIFPSIASVATFDEVRRDAEQNLVRTAENVARLLKSAK</sequence>
<proteinExistence type="inferred from homology"/>